<dbReference type="AlphaFoldDB" id="A0A2P8AJP0"/>
<dbReference type="InterPro" id="IPR029063">
    <property type="entry name" value="SAM-dependent_MTases_sf"/>
</dbReference>
<feature type="domain" description="Methyltransferase type 11" evidence="1">
    <location>
        <begin position="42"/>
        <end position="138"/>
    </location>
</feature>
<evidence type="ECO:0000259" key="1">
    <source>
        <dbReference type="Pfam" id="PF08241"/>
    </source>
</evidence>
<organism evidence="2 3">
    <name type="scientific">Elsinoe australis</name>
    <dbReference type="NCBI Taxonomy" id="40998"/>
    <lineage>
        <taxon>Eukaryota</taxon>
        <taxon>Fungi</taxon>
        <taxon>Dikarya</taxon>
        <taxon>Ascomycota</taxon>
        <taxon>Pezizomycotina</taxon>
        <taxon>Dothideomycetes</taxon>
        <taxon>Dothideomycetidae</taxon>
        <taxon>Myriangiales</taxon>
        <taxon>Elsinoaceae</taxon>
        <taxon>Elsinoe</taxon>
    </lineage>
</organism>
<accession>A0A2P8AJP0</accession>
<dbReference type="Pfam" id="PF08241">
    <property type="entry name" value="Methyltransf_11"/>
    <property type="match status" value="1"/>
</dbReference>
<sequence length="285" mass="31202">MSYTNGGYDADCPTVWKRYADRTATKCASYLIGHLKPCDDILDVGCGPGSITAGLAELCPQGRVVGVDLTPGVISEATNLYQCIPNLSFEVGNAEKLPQFADESFDVVHAHACVVHLSDPVAAFKEFYRICKPGGIVATADPLRPEILAIKPDIPGLRESFPLKGEWMRRQGSNPDAGMEKEKWAREGGFGGDGGRIEIKYEGFAHSNTLHPLRLTDGFAENVVKDGIATEEQVRSWQEAWKEWEQVKDKEVVTPHQKMLCFKGTGREDIIPVNVADDANGMNGH</sequence>
<keyword evidence="3" id="KW-1185">Reference proteome</keyword>
<keyword evidence="2" id="KW-0808">Transferase</keyword>
<dbReference type="STRING" id="40998.A0A2P8AJP0"/>
<dbReference type="InterPro" id="IPR013216">
    <property type="entry name" value="Methyltransf_11"/>
</dbReference>
<dbReference type="SUPFAM" id="SSF53335">
    <property type="entry name" value="S-adenosyl-L-methionine-dependent methyltransferases"/>
    <property type="match status" value="1"/>
</dbReference>
<dbReference type="InterPro" id="IPR050508">
    <property type="entry name" value="Methyltransf_Superfamily"/>
</dbReference>
<dbReference type="PANTHER" id="PTHR42912">
    <property type="entry name" value="METHYLTRANSFERASE"/>
    <property type="match status" value="1"/>
</dbReference>
<gene>
    <name evidence="2" type="ORF">B9Z65_804</name>
</gene>
<dbReference type="OrthoDB" id="10017101at2759"/>
<comment type="caution">
    <text evidence="2">The sequence shown here is derived from an EMBL/GenBank/DDBJ whole genome shotgun (WGS) entry which is preliminary data.</text>
</comment>
<evidence type="ECO:0000313" key="3">
    <source>
        <dbReference type="Proteomes" id="UP000243723"/>
    </source>
</evidence>
<dbReference type="GO" id="GO:0008757">
    <property type="term" value="F:S-adenosylmethionine-dependent methyltransferase activity"/>
    <property type="evidence" value="ECO:0007669"/>
    <property type="project" value="InterPro"/>
</dbReference>
<reference evidence="2 3" key="1">
    <citation type="submission" date="2017-05" db="EMBL/GenBank/DDBJ databases">
        <title>Draft genome sequence of Elsinoe australis.</title>
        <authorList>
            <person name="Cheng Q."/>
        </authorList>
    </citation>
    <scope>NUCLEOTIDE SEQUENCE [LARGE SCALE GENOMIC DNA]</scope>
    <source>
        <strain evidence="2 3">NL1</strain>
    </source>
</reference>
<evidence type="ECO:0000313" key="2">
    <source>
        <dbReference type="EMBL" id="PSK60654.1"/>
    </source>
</evidence>
<dbReference type="EMBL" id="NHZQ01000003">
    <property type="protein sequence ID" value="PSK60654.1"/>
    <property type="molecule type" value="Genomic_DNA"/>
</dbReference>
<dbReference type="Proteomes" id="UP000243723">
    <property type="component" value="Unassembled WGS sequence"/>
</dbReference>
<name>A0A2P8AJP0_9PEZI</name>
<protein>
    <submittedName>
        <fullName evidence="2">Sterol 24-C-methyltransferase erg-4</fullName>
    </submittedName>
</protein>
<dbReference type="CDD" id="cd02440">
    <property type="entry name" value="AdoMet_MTases"/>
    <property type="match status" value="1"/>
</dbReference>
<dbReference type="PANTHER" id="PTHR42912:SF93">
    <property type="entry name" value="N6-ADENOSINE-METHYLTRANSFERASE TMT1A"/>
    <property type="match status" value="1"/>
</dbReference>
<dbReference type="GO" id="GO:0032259">
    <property type="term" value="P:methylation"/>
    <property type="evidence" value="ECO:0007669"/>
    <property type="project" value="UniProtKB-KW"/>
</dbReference>
<keyword evidence="2" id="KW-0489">Methyltransferase</keyword>
<proteinExistence type="predicted"/>
<dbReference type="Gene3D" id="3.40.50.150">
    <property type="entry name" value="Vaccinia Virus protein VP39"/>
    <property type="match status" value="1"/>
</dbReference>